<evidence type="ECO:0000313" key="2">
    <source>
        <dbReference type="Proteomes" id="UP000310685"/>
    </source>
</evidence>
<protein>
    <submittedName>
        <fullName evidence="1">Uncharacterized protein</fullName>
    </submittedName>
</protein>
<name>A0A4T0M1K1_9BASI</name>
<organism evidence="1 2">
    <name type="scientific">Wallemia mellicola</name>
    <dbReference type="NCBI Taxonomy" id="1708541"/>
    <lineage>
        <taxon>Eukaryota</taxon>
        <taxon>Fungi</taxon>
        <taxon>Dikarya</taxon>
        <taxon>Basidiomycota</taxon>
        <taxon>Wallemiomycotina</taxon>
        <taxon>Wallemiomycetes</taxon>
        <taxon>Wallemiales</taxon>
        <taxon>Wallemiaceae</taxon>
        <taxon>Wallemia</taxon>
    </lineage>
</organism>
<dbReference type="EMBL" id="SPRC01000047">
    <property type="protein sequence ID" value="TIB76388.1"/>
    <property type="molecule type" value="Genomic_DNA"/>
</dbReference>
<sequence>MTGDKRQVYSIRFKKSAIDQQILQYGRKLDERGARIIDLSPDGFFKHVQAIVPDGIDVERLDPDKIIESVKKISL</sequence>
<dbReference type="Proteomes" id="UP000310685">
    <property type="component" value="Unassembled WGS sequence"/>
</dbReference>
<evidence type="ECO:0000313" key="1">
    <source>
        <dbReference type="EMBL" id="TIB76388.1"/>
    </source>
</evidence>
<dbReference type="AlphaFoldDB" id="A0A4T0M1K1"/>
<reference evidence="1 2" key="1">
    <citation type="submission" date="2019-03" db="EMBL/GenBank/DDBJ databases">
        <title>Sequencing 25 genomes of Wallemia mellicola.</title>
        <authorList>
            <person name="Gostincar C."/>
        </authorList>
    </citation>
    <scope>NUCLEOTIDE SEQUENCE [LARGE SCALE GENOMIC DNA]</scope>
    <source>
        <strain evidence="1 2">EXF-6152</strain>
    </source>
</reference>
<accession>A0A4T0M1K1</accession>
<comment type="caution">
    <text evidence="1">The sequence shown here is derived from an EMBL/GenBank/DDBJ whole genome shotgun (WGS) entry which is preliminary data.</text>
</comment>
<proteinExistence type="predicted"/>
<gene>
    <name evidence="1" type="ORF">E3Q22_03552</name>
</gene>